<proteinExistence type="predicted"/>
<gene>
    <name evidence="7" type="primary">ndd</name>
    <name evidence="7" type="ORF">Acj9p251</name>
</gene>
<keyword evidence="6" id="KW-0238">DNA-binding</keyword>
<evidence type="ECO:0000313" key="8">
    <source>
        <dbReference type="Proteomes" id="UP000008731"/>
    </source>
</evidence>
<dbReference type="EMBL" id="HM004124">
    <property type="protein sequence ID" value="ADG60151.1"/>
    <property type="molecule type" value="Genomic_DNA"/>
</dbReference>
<keyword evidence="8" id="KW-1185">Reference proteome</keyword>
<dbReference type="KEGG" id="vg:9926685"/>
<dbReference type="RefSeq" id="YP_004010388.1">
    <property type="nucleotide sequence ID" value="NC_014663.1"/>
</dbReference>
<protein>
    <recommendedName>
        <fullName evidence="2">Nucleoid disruption protein</fullName>
    </recommendedName>
</protein>
<dbReference type="InterPro" id="IPR009514">
    <property type="entry name" value="Phage_Ndd"/>
</dbReference>
<evidence type="ECO:0000256" key="2">
    <source>
        <dbReference type="ARBA" id="ARBA00015643"/>
    </source>
</evidence>
<reference evidence="7 8" key="1">
    <citation type="journal article" date="2010" name="Virol. J.">
        <title>Genomes of the T4-related bacteriophages as windows on microbial genome evolution.</title>
        <authorList>
            <person name="Petrov V.M."/>
            <person name="Ratnayaka S."/>
            <person name="Nolan J.M."/>
            <person name="Miller E.S."/>
            <person name="Karam J.D."/>
        </authorList>
    </citation>
    <scope>NUCLEOTIDE SEQUENCE [LARGE SCALE GENOMIC DNA]</scope>
</reference>
<sequence>MKPTRSIMTRKDLKLAKAQHIATTTRVTMVLSEPKIDEPPVSDLTKPGFYFFVHPVTQVVVSRFYVGQQRTKAGLRAIVSHLRTTRSTPGKIMKALSTPFDVYFIPVDKMKVLTNGFGKGKWALKFVRQHSGDFQNLEEMNRMLNDNFKFYAQSY</sequence>
<keyword evidence="5" id="KW-1248">Inhibition of host DNA replication by virus</keyword>
<dbReference type="Pfam" id="PF06591">
    <property type="entry name" value="Phage_T4_Ndd"/>
    <property type="match status" value="1"/>
</dbReference>
<dbReference type="GeneID" id="9926685"/>
<keyword evidence="3" id="KW-1121">Modulation of host cell cycle by virus</keyword>
<dbReference type="GO" id="GO:0098673">
    <property type="term" value="P:symbiont-mediated suppression of host DNA replication"/>
    <property type="evidence" value="ECO:0007669"/>
    <property type="project" value="UniProtKB-KW"/>
</dbReference>
<evidence type="ECO:0000256" key="1">
    <source>
        <dbReference type="ARBA" id="ARBA00003241"/>
    </source>
</evidence>
<comment type="function">
    <text evidence="1">Disorganizes the host nucleoid and inhibits replication, but without host DNA cleavage or degradation. Only the architecture of the nucleoid is affected. May act on the host chromosomal sequences that determine the structure of the nucleoid. Binds to dsDNA but not to ssDNA.</text>
</comment>
<name>E5EQ35_9CAUD</name>
<evidence type="ECO:0000256" key="4">
    <source>
        <dbReference type="ARBA" id="ARBA00022581"/>
    </source>
</evidence>
<accession>E5EQ35</accession>
<evidence type="ECO:0000256" key="3">
    <source>
        <dbReference type="ARBA" id="ARBA00022504"/>
    </source>
</evidence>
<evidence type="ECO:0000256" key="6">
    <source>
        <dbReference type="ARBA" id="ARBA00023125"/>
    </source>
</evidence>
<dbReference type="OrthoDB" id="11172at10239"/>
<dbReference type="GO" id="GO:0044071">
    <property type="term" value="P:symbiont-mediated perturbation of host cell cycle progression"/>
    <property type="evidence" value="ECO:0007669"/>
    <property type="project" value="UniProtKB-KW"/>
</dbReference>
<dbReference type="GO" id="GO:0003677">
    <property type="term" value="F:DNA binding"/>
    <property type="evidence" value="ECO:0007669"/>
    <property type="project" value="UniProtKB-KW"/>
</dbReference>
<dbReference type="Proteomes" id="UP000008731">
    <property type="component" value="Segment"/>
</dbReference>
<keyword evidence="4" id="KW-0945">Host-virus interaction</keyword>
<evidence type="ECO:0000313" key="7">
    <source>
        <dbReference type="EMBL" id="ADG60151.1"/>
    </source>
</evidence>
<evidence type="ECO:0000256" key="5">
    <source>
        <dbReference type="ARBA" id="ARBA00023019"/>
    </source>
</evidence>
<organism evidence="7 8">
    <name type="scientific">Acinetobacter phage Acj9</name>
    <dbReference type="NCBI Taxonomy" id="760939"/>
    <lineage>
        <taxon>Viruses</taxon>
        <taxon>Duplodnaviria</taxon>
        <taxon>Heunggongvirae</taxon>
        <taxon>Uroviricota</taxon>
        <taxon>Caudoviricetes</taxon>
        <taxon>Pantevenvirales</taxon>
        <taxon>Straboviridae</taxon>
        <taxon>Twarogvirinae</taxon>
        <taxon>Acajnonavirus</taxon>
        <taxon>Acajnonavirus acj9</taxon>
    </lineage>
</organism>